<evidence type="ECO:0000259" key="2">
    <source>
        <dbReference type="PROSITE" id="PS50112"/>
    </source>
</evidence>
<protein>
    <submittedName>
        <fullName evidence="5">Unannotated protein</fullName>
    </submittedName>
</protein>
<dbReference type="Gene3D" id="3.30.450.20">
    <property type="entry name" value="PAS domain"/>
    <property type="match status" value="2"/>
</dbReference>
<gene>
    <name evidence="5" type="ORF">UFOPK3564_01624</name>
</gene>
<dbReference type="InterPro" id="IPR043128">
    <property type="entry name" value="Rev_trsase/Diguanyl_cyclase"/>
</dbReference>
<dbReference type="NCBIfam" id="TIGR00254">
    <property type="entry name" value="GGDEF"/>
    <property type="match status" value="1"/>
</dbReference>
<feature type="domain" description="PAS" evidence="2">
    <location>
        <begin position="356"/>
        <end position="426"/>
    </location>
</feature>
<dbReference type="InterPro" id="IPR000700">
    <property type="entry name" value="PAS-assoc_C"/>
</dbReference>
<dbReference type="PANTHER" id="PTHR44757">
    <property type="entry name" value="DIGUANYLATE CYCLASE DGCP"/>
    <property type="match status" value="1"/>
</dbReference>
<reference evidence="5" key="1">
    <citation type="submission" date="2020-05" db="EMBL/GenBank/DDBJ databases">
        <authorList>
            <person name="Chiriac C."/>
            <person name="Salcher M."/>
            <person name="Ghai R."/>
            <person name="Kavagutti S V."/>
        </authorList>
    </citation>
    <scope>NUCLEOTIDE SEQUENCE</scope>
</reference>
<dbReference type="Gene3D" id="3.30.70.270">
    <property type="match status" value="1"/>
</dbReference>
<dbReference type="PROSITE" id="PS50113">
    <property type="entry name" value="PAC"/>
    <property type="match status" value="1"/>
</dbReference>
<feature type="domain" description="PAC" evidence="3">
    <location>
        <begin position="430"/>
        <end position="482"/>
    </location>
</feature>
<dbReference type="AlphaFoldDB" id="A0A6J7HIU6"/>
<evidence type="ECO:0000313" key="5">
    <source>
        <dbReference type="EMBL" id="CAB4917033.1"/>
    </source>
</evidence>
<dbReference type="SUPFAM" id="SSF55785">
    <property type="entry name" value="PYP-like sensor domain (PAS domain)"/>
    <property type="match status" value="2"/>
</dbReference>
<dbReference type="PROSITE" id="PS50112">
    <property type="entry name" value="PAS"/>
    <property type="match status" value="1"/>
</dbReference>
<accession>A0A6J7HIU6</accession>
<dbReference type="PANTHER" id="PTHR44757:SF2">
    <property type="entry name" value="BIOFILM ARCHITECTURE MAINTENANCE PROTEIN MBAA"/>
    <property type="match status" value="1"/>
</dbReference>
<dbReference type="InterPro" id="IPR029787">
    <property type="entry name" value="Nucleotide_cyclase"/>
</dbReference>
<feature type="region of interest" description="Disordered" evidence="1">
    <location>
        <begin position="1"/>
        <end position="22"/>
    </location>
</feature>
<dbReference type="InterPro" id="IPR052155">
    <property type="entry name" value="Biofilm_reg_signaling"/>
</dbReference>
<dbReference type="Pfam" id="PF08447">
    <property type="entry name" value="PAS_3"/>
    <property type="match status" value="1"/>
</dbReference>
<dbReference type="CDD" id="cd01949">
    <property type="entry name" value="GGDEF"/>
    <property type="match status" value="1"/>
</dbReference>
<dbReference type="InterPro" id="IPR000160">
    <property type="entry name" value="GGDEF_dom"/>
</dbReference>
<feature type="compositionally biased region" description="Pro residues" evidence="1">
    <location>
        <begin position="203"/>
        <end position="216"/>
    </location>
</feature>
<dbReference type="SMART" id="SM00267">
    <property type="entry name" value="GGDEF"/>
    <property type="match status" value="1"/>
</dbReference>
<feature type="domain" description="GGDEF" evidence="4">
    <location>
        <begin position="514"/>
        <end position="646"/>
    </location>
</feature>
<feature type="region of interest" description="Disordered" evidence="1">
    <location>
        <begin position="633"/>
        <end position="656"/>
    </location>
</feature>
<proteinExistence type="predicted"/>
<evidence type="ECO:0000256" key="1">
    <source>
        <dbReference type="SAM" id="MobiDB-lite"/>
    </source>
</evidence>
<dbReference type="SMART" id="SM00091">
    <property type="entry name" value="PAS"/>
    <property type="match status" value="1"/>
</dbReference>
<dbReference type="SMART" id="SM00086">
    <property type="entry name" value="PAC"/>
    <property type="match status" value="1"/>
</dbReference>
<dbReference type="InterPro" id="IPR001610">
    <property type="entry name" value="PAC"/>
</dbReference>
<dbReference type="NCBIfam" id="TIGR00229">
    <property type="entry name" value="sensory_box"/>
    <property type="match status" value="1"/>
</dbReference>
<dbReference type="CDD" id="cd00130">
    <property type="entry name" value="PAS"/>
    <property type="match status" value="1"/>
</dbReference>
<dbReference type="InterPro" id="IPR013656">
    <property type="entry name" value="PAS_4"/>
</dbReference>
<dbReference type="InterPro" id="IPR035965">
    <property type="entry name" value="PAS-like_dom_sf"/>
</dbReference>
<dbReference type="InterPro" id="IPR013655">
    <property type="entry name" value="PAS_fold_3"/>
</dbReference>
<organism evidence="5">
    <name type="scientific">freshwater metagenome</name>
    <dbReference type="NCBI Taxonomy" id="449393"/>
    <lineage>
        <taxon>unclassified sequences</taxon>
        <taxon>metagenomes</taxon>
        <taxon>ecological metagenomes</taxon>
    </lineage>
</organism>
<name>A0A6J7HIU6_9ZZZZ</name>
<feature type="compositionally biased region" description="Low complexity" evidence="1">
    <location>
        <begin position="130"/>
        <end position="159"/>
    </location>
</feature>
<dbReference type="Pfam" id="PF00990">
    <property type="entry name" value="GGDEF"/>
    <property type="match status" value="1"/>
</dbReference>
<dbReference type="EMBL" id="CAFBMK010000086">
    <property type="protein sequence ID" value="CAB4917033.1"/>
    <property type="molecule type" value="Genomic_DNA"/>
</dbReference>
<dbReference type="InterPro" id="IPR000014">
    <property type="entry name" value="PAS"/>
</dbReference>
<sequence length="656" mass="69532">MTTDAPSHRAASPAPAGPGAAGASSRRLIEVPLALTPLSEGDVRVHVSPVANLAQLDVITETLRSFRQVEEVAVGAVTGEVVQLRVRLREPLAFAGQLRSRLGNAVVSVTAAADRLVVALDPSRSWLGDVPAPGTPAAPGTVGGSPSRPVAPLVPAVRPARSDVAGHAPPTTGRRTTDAVPGPIRASRAPEDRAMPTRQAPAPARPPLPRMAPPSVPAAAPATGSDRPRHGLAADVLARNVLDAIPDTSVLVLDGSMHFRAVAGTALTRAGFPREALLGRHAHEALPVLPWDLLEPACRAALQGDASALEFETLDHSGVFEATVSPVRDTMDGTGAVLVLRDVTTRRRDAAVIADAEEMFELSFARAPIGKAIVAPDGRFLKVNAAFCRLLGHAESALLQGDFRQLTHPEDLDSDEALFRETLEGRRDGYVLEKRYLHAEGHEIHTQLSVALVREADGTPRWFVSQVIDLTARRQLEDELRTGTENDRVTGLWNRPRLDVELALRARESQRYGVGASLLAIDLDGFSLVQDALGRVRGDAFLRTVAGAIRSTVRDCDHCARPGGEEFVVLLPHTPLEGASIVADRIAEALTRCDAPGLPPGFLRASIGVAELVPGMSAERWMHHAVEARRQARRAGGGRAVMGTGPDAVVPAPDAV</sequence>
<evidence type="ECO:0000259" key="3">
    <source>
        <dbReference type="PROSITE" id="PS50113"/>
    </source>
</evidence>
<dbReference type="Pfam" id="PF08448">
    <property type="entry name" value="PAS_4"/>
    <property type="match status" value="1"/>
</dbReference>
<dbReference type="SUPFAM" id="SSF55073">
    <property type="entry name" value="Nucleotide cyclase"/>
    <property type="match status" value="1"/>
</dbReference>
<evidence type="ECO:0000259" key="4">
    <source>
        <dbReference type="PROSITE" id="PS50887"/>
    </source>
</evidence>
<feature type="compositionally biased region" description="Low complexity" evidence="1">
    <location>
        <begin position="8"/>
        <end position="22"/>
    </location>
</feature>
<dbReference type="PROSITE" id="PS50887">
    <property type="entry name" value="GGDEF"/>
    <property type="match status" value="1"/>
</dbReference>
<feature type="region of interest" description="Disordered" evidence="1">
    <location>
        <begin position="128"/>
        <end position="227"/>
    </location>
</feature>